<evidence type="ECO:0000313" key="3">
    <source>
        <dbReference type="Proteomes" id="UP000321258"/>
    </source>
</evidence>
<dbReference type="Proteomes" id="UP000321258">
    <property type="component" value="Unassembled WGS sequence"/>
</dbReference>
<keyword evidence="3" id="KW-1185">Reference proteome</keyword>
<feature type="compositionally biased region" description="Polar residues" evidence="1">
    <location>
        <begin position="73"/>
        <end position="85"/>
    </location>
</feature>
<sequence length="111" mass="11917">MPYAIVAECQGLTIFNQTRSAAEALELAVARRRTGAASVFVRDEAWTLVPAAALEEAVARDRRHEPTPAPAVTTLTFGNSDTRASSADEAPPVRTGRVRVFKAAGLQRPRS</sequence>
<dbReference type="AlphaFoldDB" id="A0A512IMI7"/>
<evidence type="ECO:0000313" key="2">
    <source>
        <dbReference type="EMBL" id="GEO98929.1"/>
    </source>
</evidence>
<evidence type="ECO:0000256" key="1">
    <source>
        <dbReference type="SAM" id="MobiDB-lite"/>
    </source>
</evidence>
<feature type="region of interest" description="Disordered" evidence="1">
    <location>
        <begin position="59"/>
        <end position="111"/>
    </location>
</feature>
<name>A0A512IMI7_9HYPH</name>
<organism evidence="2 3">
    <name type="scientific">Methylobacterium haplocladii</name>
    <dbReference type="NCBI Taxonomy" id="1176176"/>
    <lineage>
        <taxon>Bacteria</taxon>
        <taxon>Pseudomonadati</taxon>
        <taxon>Pseudomonadota</taxon>
        <taxon>Alphaproteobacteria</taxon>
        <taxon>Hyphomicrobiales</taxon>
        <taxon>Methylobacteriaceae</taxon>
        <taxon>Methylobacterium</taxon>
    </lineage>
</organism>
<gene>
    <name evidence="2" type="ORF">MHA02_13170</name>
</gene>
<proteinExistence type="predicted"/>
<protein>
    <submittedName>
        <fullName evidence="2">Uncharacterized protein</fullName>
    </submittedName>
</protein>
<dbReference type="EMBL" id="BJZT01000012">
    <property type="protein sequence ID" value="GEO98929.1"/>
    <property type="molecule type" value="Genomic_DNA"/>
</dbReference>
<accession>A0A512IMI7</accession>
<dbReference type="RefSeq" id="WP_147077784.1">
    <property type="nucleotide sequence ID" value="NZ_BJZT01000012.1"/>
</dbReference>
<comment type="caution">
    <text evidence="2">The sequence shown here is derived from an EMBL/GenBank/DDBJ whole genome shotgun (WGS) entry which is preliminary data.</text>
</comment>
<reference evidence="2 3" key="1">
    <citation type="submission" date="2019-07" db="EMBL/GenBank/DDBJ databases">
        <title>Whole genome shotgun sequence of Methylobacterium haplocladii NBRC 107714.</title>
        <authorList>
            <person name="Hosoyama A."/>
            <person name="Uohara A."/>
            <person name="Ohji S."/>
            <person name="Ichikawa N."/>
        </authorList>
    </citation>
    <scope>NUCLEOTIDE SEQUENCE [LARGE SCALE GENOMIC DNA]</scope>
    <source>
        <strain evidence="2 3">NBRC 107714</strain>
    </source>
</reference>